<reference evidence="1 2" key="1">
    <citation type="journal article" date="2019" name="Front. Microbiol.">
        <title>Ammonia Oxidation by the Arctic Terrestrial Thaumarchaeote Candidatus Nitrosocosmicus arcticus Is Stimulated by Increasing Temperatures.</title>
        <authorList>
            <person name="Alves R.J.E."/>
            <person name="Kerou M."/>
            <person name="Zappe A."/>
            <person name="Bittner R."/>
            <person name="Abby S.S."/>
            <person name="Schmidt H.A."/>
            <person name="Pfeifer K."/>
            <person name="Schleper C."/>
        </authorList>
    </citation>
    <scope>NUCLEOTIDE SEQUENCE [LARGE SCALE GENOMIC DNA]</scope>
    <source>
        <strain evidence="1 2">Kfb</strain>
    </source>
</reference>
<keyword evidence="2" id="KW-1185">Reference proteome</keyword>
<evidence type="ECO:0000313" key="2">
    <source>
        <dbReference type="Proteomes" id="UP000315289"/>
    </source>
</evidence>
<comment type="caution">
    <text evidence="1">The sequence shown here is derived from an EMBL/GenBank/DDBJ whole genome shotgun (WGS) entry which is preliminary data.</text>
</comment>
<dbReference type="OrthoDB" id="4144at2157"/>
<dbReference type="EMBL" id="VOAH01000011">
    <property type="protein sequence ID" value="TVP39916.1"/>
    <property type="molecule type" value="Genomic_DNA"/>
</dbReference>
<dbReference type="InterPro" id="IPR029028">
    <property type="entry name" value="Alpha/beta_knot_MTases"/>
</dbReference>
<proteinExistence type="predicted"/>
<dbReference type="Gene3D" id="2.40.50.140">
    <property type="entry name" value="Nucleic acid-binding proteins"/>
    <property type="match status" value="1"/>
</dbReference>
<dbReference type="CDD" id="cd18086">
    <property type="entry name" value="HsC9orf114-like"/>
    <property type="match status" value="1"/>
</dbReference>
<dbReference type="RefSeq" id="WP_186434244.1">
    <property type="nucleotide sequence ID" value="NZ_ML675587.1"/>
</dbReference>
<gene>
    <name evidence="1" type="ORF">NARC_110128</name>
</gene>
<dbReference type="AlphaFoldDB" id="A0A557STH7"/>
<dbReference type="SUPFAM" id="SSF75217">
    <property type="entry name" value="alpha/beta knot"/>
    <property type="match status" value="1"/>
</dbReference>
<sequence>MSFDVSIPDSFLYDTSTEIDKTLKIFQLSRALSIFRVNNLYIYHDKLLNASKKDLQFMVTILEYLDTPQYLRRKLYPKLEILKNVGKLHPIRSHHHKDRVEIRDVKSGEIRVGVVEKGRDAYFVDVGFNIPIEYNGKYRHDGRKVNVKLLKHKNSINAIDIEKNEITELYWGYNVYQIKDLKNIMEKFPVANIILTSKHANYFNPSENEFSRMNRSLGNNSILVVFGSPKFGLSSILSKDKMDISKYYSYNFFPNQGTQTVRLEESIYGVLSILNICLFSL</sequence>
<dbReference type="Pfam" id="PF02598">
    <property type="entry name" value="Methyltrn_RNA_3"/>
    <property type="match status" value="1"/>
</dbReference>
<dbReference type="Gene3D" id="3.40.1280.10">
    <property type="match status" value="1"/>
</dbReference>
<evidence type="ECO:0008006" key="3">
    <source>
        <dbReference type="Google" id="ProtNLM"/>
    </source>
</evidence>
<dbReference type="Proteomes" id="UP000315289">
    <property type="component" value="Unassembled WGS sequence"/>
</dbReference>
<dbReference type="PANTHER" id="PTHR12150">
    <property type="entry name" value="CLASS IV SAM-BINDING METHYLTRANSFERASE-RELATED"/>
    <property type="match status" value="1"/>
</dbReference>
<protein>
    <recommendedName>
        <fullName evidence="3">RNA methyltransferase</fullName>
    </recommendedName>
</protein>
<dbReference type="InterPro" id="IPR029026">
    <property type="entry name" value="tRNA_m1G_MTases_N"/>
</dbReference>
<dbReference type="InterPro" id="IPR012340">
    <property type="entry name" value="NA-bd_OB-fold"/>
</dbReference>
<accession>A0A557STH7</accession>
<dbReference type="InterPro" id="IPR003750">
    <property type="entry name" value="Put_MeTrfase-C9orf114-like"/>
</dbReference>
<evidence type="ECO:0000313" key="1">
    <source>
        <dbReference type="EMBL" id="TVP39916.1"/>
    </source>
</evidence>
<name>A0A557STH7_9ARCH</name>
<dbReference type="PANTHER" id="PTHR12150:SF13">
    <property type="entry name" value="METHYLTRANSFERASE C9ORF114-RELATED"/>
    <property type="match status" value="1"/>
</dbReference>
<organism evidence="1 2">
    <name type="scientific">Candidatus Nitrosocosmicus arcticus</name>
    <dbReference type="NCBI Taxonomy" id="2035267"/>
    <lineage>
        <taxon>Archaea</taxon>
        <taxon>Nitrososphaerota</taxon>
        <taxon>Nitrososphaeria</taxon>
        <taxon>Nitrososphaerales</taxon>
        <taxon>Nitrososphaeraceae</taxon>
        <taxon>Candidatus Nitrosocosmicus</taxon>
    </lineage>
</organism>